<feature type="transmembrane region" description="Helical" evidence="4">
    <location>
        <begin position="343"/>
        <end position="362"/>
    </location>
</feature>
<keyword evidence="2 5" id="KW-0328">Glycosyltransferase</keyword>
<dbReference type="Gene3D" id="3.90.550.10">
    <property type="entry name" value="Spore Coat Polysaccharide Biosynthesis Protein SpsA, Chain A"/>
    <property type="match status" value="1"/>
</dbReference>
<dbReference type="RefSeq" id="WP_077412903.1">
    <property type="nucleotide sequence ID" value="NZ_JBHRTS010000008.1"/>
</dbReference>
<protein>
    <submittedName>
        <fullName evidence="5">Glycosyltransferase</fullName>
        <ecNumber evidence="5">2.4.-.-</ecNumber>
    </submittedName>
</protein>
<evidence type="ECO:0000256" key="3">
    <source>
        <dbReference type="ARBA" id="ARBA00022679"/>
    </source>
</evidence>
<feature type="transmembrane region" description="Helical" evidence="4">
    <location>
        <begin position="374"/>
        <end position="393"/>
    </location>
</feature>
<name>A0ABV7JFA0_9GAMM</name>
<evidence type="ECO:0000256" key="2">
    <source>
        <dbReference type="ARBA" id="ARBA00022676"/>
    </source>
</evidence>
<dbReference type="EC" id="2.4.-.-" evidence="5"/>
<dbReference type="SUPFAM" id="SSF53448">
    <property type="entry name" value="Nucleotide-diphospho-sugar transferases"/>
    <property type="match status" value="1"/>
</dbReference>
<feature type="transmembrane region" description="Helical" evidence="4">
    <location>
        <begin position="413"/>
        <end position="435"/>
    </location>
</feature>
<dbReference type="PANTHER" id="PTHR43630:SF1">
    <property type="entry name" value="POLY-BETA-1,6-N-ACETYL-D-GLUCOSAMINE SYNTHASE"/>
    <property type="match status" value="1"/>
</dbReference>
<evidence type="ECO:0000313" key="5">
    <source>
        <dbReference type="EMBL" id="MFC3195539.1"/>
    </source>
</evidence>
<dbReference type="Proteomes" id="UP001595533">
    <property type="component" value="Unassembled WGS sequence"/>
</dbReference>
<dbReference type="PANTHER" id="PTHR43630">
    <property type="entry name" value="POLY-BETA-1,6-N-ACETYL-D-GLUCOSAMINE SYNTHASE"/>
    <property type="match status" value="1"/>
</dbReference>
<dbReference type="InterPro" id="IPR029044">
    <property type="entry name" value="Nucleotide-diphossugar_trans"/>
</dbReference>
<comment type="similarity">
    <text evidence="1">Belongs to the glycosyltransferase 2 family.</text>
</comment>
<reference evidence="6" key="1">
    <citation type="journal article" date="2019" name="Int. J. Syst. Evol. Microbiol.">
        <title>The Global Catalogue of Microorganisms (GCM) 10K type strain sequencing project: providing services to taxonomists for standard genome sequencing and annotation.</title>
        <authorList>
            <consortium name="The Broad Institute Genomics Platform"/>
            <consortium name="The Broad Institute Genome Sequencing Center for Infectious Disease"/>
            <person name="Wu L."/>
            <person name="Ma J."/>
        </authorList>
    </citation>
    <scope>NUCLEOTIDE SEQUENCE [LARGE SCALE GENOMIC DNA]</scope>
    <source>
        <strain evidence="6">KCTC 42953</strain>
    </source>
</reference>
<keyword evidence="6" id="KW-1185">Reference proteome</keyword>
<gene>
    <name evidence="5" type="ORF">ACFODZ_14890</name>
</gene>
<evidence type="ECO:0000313" key="6">
    <source>
        <dbReference type="Proteomes" id="UP001595533"/>
    </source>
</evidence>
<accession>A0ABV7JFA0</accession>
<dbReference type="Pfam" id="PF13641">
    <property type="entry name" value="Glyco_tranf_2_3"/>
    <property type="match status" value="1"/>
</dbReference>
<feature type="transmembrane region" description="Helical" evidence="4">
    <location>
        <begin position="303"/>
        <end position="331"/>
    </location>
</feature>
<proteinExistence type="inferred from homology"/>
<dbReference type="CDD" id="cd06423">
    <property type="entry name" value="CESA_like"/>
    <property type="match status" value="1"/>
</dbReference>
<dbReference type="GO" id="GO:0016757">
    <property type="term" value="F:glycosyltransferase activity"/>
    <property type="evidence" value="ECO:0007669"/>
    <property type="project" value="UniProtKB-KW"/>
</dbReference>
<evidence type="ECO:0000256" key="1">
    <source>
        <dbReference type="ARBA" id="ARBA00006739"/>
    </source>
</evidence>
<comment type="caution">
    <text evidence="5">The sequence shown here is derived from an EMBL/GenBank/DDBJ whole genome shotgun (WGS) entry which is preliminary data.</text>
</comment>
<keyword evidence="4" id="KW-0472">Membrane</keyword>
<feature type="transmembrane region" description="Helical" evidence="4">
    <location>
        <begin position="6"/>
        <end position="31"/>
    </location>
</feature>
<evidence type="ECO:0000256" key="4">
    <source>
        <dbReference type="SAM" id="Phobius"/>
    </source>
</evidence>
<dbReference type="EMBL" id="JBHRTS010000008">
    <property type="protein sequence ID" value="MFC3195539.1"/>
    <property type="molecule type" value="Genomic_DNA"/>
</dbReference>
<keyword evidence="4" id="KW-0812">Transmembrane</keyword>
<feature type="transmembrane region" description="Helical" evidence="4">
    <location>
        <begin position="447"/>
        <end position="470"/>
    </location>
</feature>
<keyword evidence="4" id="KW-1133">Transmembrane helix</keyword>
<sequence>MNWLTVTCTILVILGSLPLWVSMYQFLIIGIHSRRNHYARTAACYPRVSILVPAWNEASVLTSTIKILMNMSYPKDKLRIYVIDDASTDETPQLMAEKTRQFPNNVFHLRRENGGQGKAHTLNHGIRLVLEEDWSEAFLIMDADVLFEQNALRKMTRHLSDPQVGAVTAYIKEGSRPGNLMTRFIDFEYITAQAASRRAQNVMSFMACLAGGAQLHTRKNLEAIGGAIDTSSLAEDTFTTFKTQLAGHQAIFDGNAIVWAEEPDNIDGLWKQRLRWARGNWQITKQYWHLWFNKTAHARLGGFAFGMIWFAILLMPVYMILAATGLVVLFFSDFAWSWMLFRMFWILNVIVYVFVTLFSLLIDPKSARQSWSAGVLFPGLISLTVIVLSYFPGALEAVLLRGQEYQDWREMGIGTRVAVLFIYSWLALSMVAALLAKCVEKTPLKKLAMPLLLLSGYGPLLCAITFNSYVAELRGKEMKWDKTEKSGKVEIQ</sequence>
<organism evidence="5 6">
    <name type="scientific">Marinicella sediminis</name>
    <dbReference type="NCBI Taxonomy" id="1792834"/>
    <lineage>
        <taxon>Bacteria</taxon>
        <taxon>Pseudomonadati</taxon>
        <taxon>Pseudomonadota</taxon>
        <taxon>Gammaproteobacteria</taxon>
        <taxon>Lysobacterales</taxon>
        <taxon>Marinicellaceae</taxon>
        <taxon>Marinicella</taxon>
    </lineage>
</organism>
<keyword evidence="3 5" id="KW-0808">Transferase</keyword>